<dbReference type="AlphaFoldDB" id="A0A0C2ZA88"/>
<reference evidence="2" key="2">
    <citation type="submission" date="2015-01" db="EMBL/GenBank/DDBJ databases">
        <title>Evolutionary Origins and Diversification of the Mycorrhizal Mutualists.</title>
        <authorList>
            <consortium name="DOE Joint Genome Institute"/>
            <consortium name="Mycorrhizal Genomics Consortium"/>
            <person name="Kohler A."/>
            <person name="Kuo A."/>
            <person name="Nagy L.G."/>
            <person name="Floudas D."/>
            <person name="Copeland A."/>
            <person name="Barry K.W."/>
            <person name="Cichocki N."/>
            <person name="Veneault-Fourrey C."/>
            <person name="LaButti K."/>
            <person name="Lindquist E.A."/>
            <person name="Lipzen A."/>
            <person name="Lundell T."/>
            <person name="Morin E."/>
            <person name="Murat C."/>
            <person name="Riley R."/>
            <person name="Ohm R."/>
            <person name="Sun H."/>
            <person name="Tunlid A."/>
            <person name="Henrissat B."/>
            <person name="Grigoriev I.V."/>
            <person name="Hibbett D.S."/>
            <person name="Martin F."/>
        </authorList>
    </citation>
    <scope>NUCLEOTIDE SEQUENCE [LARGE SCALE GENOMIC DNA]</scope>
    <source>
        <strain evidence="2">Foug A</strain>
    </source>
</reference>
<gene>
    <name evidence="1" type="ORF">SCLCIDRAFT_1218337</name>
</gene>
<dbReference type="HOGENOM" id="CLU_2513973_0_0_1"/>
<accession>A0A0C2ZA88</accession>
<protein>
    <submittedName>
        <fullName evidence="1">Uncharacterized protein</fullName>
    </submittedName>
</protein>
<dbReference type="Proteomes" id="UP000053989">
    <property type="component" value="Unassembled WGS sequence"/>
</dbReference>
<evidence type="ECO:0000313" key="1">
    <source>
        <dbReference type="EMBL" id="KIM58788.1"/>
    </source>
</evidence>
<keyword evidence="2" id="KW-1185">Reference proteome</keyword>
<organism evidence="1 2">
    <name type="scientific">Scleroderma citrinum Foug A</name>
    <dbReference type="NCBI Taxonomy" id="1036808"/>
    <lineage>
        <taxon>Eukaryota</taxon>
        <taxon>Fungi</taxon>
        <taxon>Dikarya</taxon>
        <taxon>Basidiomycota</taxon>
        <taxon>Agaricomycotina</taxon>
        <taxon>Agaricomycetes</taxon>
        <taxon>Agaricomycetidae</taxon>
        <taxon>Boletales</taxon>
        <taxon>Sclerodermatineae</taxon>
        <taxon>Sclerodermataceae</taxon>
        <taxon>Scleroderma</taxon>
    </lineage>
</organism>
<proteinExistence type="predicted"/>
<dbReference type="InParanoid" id="A0A0C2ZA88"/>
<dbReference type="EMBL" id="KN822081">
    <property type="protein sequence ID" value="KIM58788.1"/>
    <property type="molecule type" value="Genomic_DNA"/>
</dbReference>
<reference evidence="1 2" key="1">
    <citation type="submission" date="2014-04" db="EMBL/GenBank/DDBJ databases">
        <authorList>
            <consortium name="DOE Joint Genome Institute"/>
            <person name="Kuo A."/>
            <person name="Kohler A."/>
            <person name="Nagy L.G."/>
            <person name="Floudas D."/>
            <person name="Copeland A."/>
            <person name="Barry K.W."/>
            <person name="Cichocki N."/>
            <person name="Veneault-Fourrey C."/>
            <person name="LaButti K."/>
            <person name="Lindquist E.A."/>
            <person name="Lipzen A."/>
            <person name="Lundell T."/>
            <person name="Morin E."/>
            <person name="Murat C."/>
            <person name="Sun H."/>
            <person name="Tunlid A."/>
            <person name="Henrissat B."/>
            <person name="Grigoriev I.V."/>
            <person name="Hibbett D.S."/>
            <person name="Martin F."/>
            <person name="Nordberg H.P."/>
            <person name="Cantor M.N."/>
            <person name="Hua S.X."/>
        </authorList>
    </citation>
    <scope>NUCLEOTIDE SEQUENCE [LARGE SCALE GENOMIC DNA]</scope>
    <source>
        <strain evidence="1 2">Foug A</strain>
    </source>
</reference>
<evidence type="ECO:0000313" key="2">
    <source>
        <dbReference type="Proteomes" id="UP000053989"/>
    </source>
</evidence>
<name>A0A0C2ZA88_9AGAM</name>
<sequence length="85" mass="9320">MGQKTLAFEQKWYGPESDEEGPSLRIYAAGIHPAIFPFIQQDALDEIRHLVALEKAPAATAADTRTLVNQMCWGSTPCTVACARN</sequence>